<protein>
    <submittedName>
        <fullName evidence="9">Endospore germination permease</fullName>
    </submittedName>
</protein>
<feature type="transmembrane region" description="Helical" evidence="8">
    <location>
        <begin position="12"/>
        <end position="30"/>
    </location>
</feature>
<keyword evidence="10" id="KW-1185">Reference proteome</keyword>
<keyword evidence="6 8" id="KW-1133">Transmembrane helix</keyword>
<comment type="subcellular location">
    <subcellularLocation>
        <location evidence="1">Membrane</location>
        <topology evidence="1">Multi-pass membrane protein</topology>
    </subcellularLocation>
</comment>
<evidence type="ECO:0000256" key="6">
    <source>
        <dbReference type="ARBA" id="ARBA00022989"/>
    </source>
</evidence>
<evidence type="ECO:0000256" key="8">
    <source>
        <dbReference type="SAM" id="Phobius"/>
    </source>
</evidence>
<dbReference type="InterPro" id="IPR004761">
    <property type="entry name" value="Spore_GerAB"/>
</dbReference>
<dbReference type="PANTHER" id="PTHR34975">
    <property type="entry name" value="SPORE GERMINATION PROTEIN A2"/>
    <property type="match status" value="1"/>
</dbReference>
<feature type="transmembrane region" description="Helical" evidence="8">
    <location>
        <begin position="140"/>
        <end position="160"/>
    </location>
</feature>
<feature type="transmembrane region" description="Helical" evidence="8">
    <location>
        <begin position="213"/>
        <end position="236"/>
    </location>
</feature>
<evidence type="ECO:0000313" key="9">
    <source>
        <dbReference type="EMBL" id="WFD11305.1"/>
    </source>
</evidence>
<dbReference type="Pfam" id="PF03845">
    <property type="entry name" value="Spore_permease"/>
    <property type="match status" value="1"/>
</dbReference>
<comment type="similarity">
    <text evidence="2">Belongs to the amino acid-polyamine-organocation (APC) superfamily. Spore germination protein (SGP) (TC 2.A.3.9) family.</text>
</comment>
<sequence>MNKELISDKQGICLITLFITGSTFVLGVGAEAEKDSWLAILLSILFAFPILMIYARLLSLFPKKDLFNILEIVFGKFIGKFISILYIWIAFHLGSLVLRNFGEFIVNVSLSQTPMIVPMIFIISLCVWGIKDGIELLGRWSYFFILVIILLVITGGLLLIPNIDINNIFPILDNGIKPVIQGAFGVFSFPFAETILFCLVFSSLKNSQSPYRVYIFGLIIGGIIVFITSLADILILGEHSYSTLFFPGQHAVSRATIGDFIQRIEIIVSISFLTGGFVKISICLLSSCNGVAKLFGFNNYKFIVTPMALLMLNLSHLIYNSLFEMVDWAFKVWPYYSFLFQVILPITIWIVAEIKHKNLKQLN</sequence>
<feature type="transmembrane region" description="Helical" evidence="8">
    <location>
        <begin position="104"/>
        <end position="128"/>
    </location>
</feature>
<keyword evidence="5 8" id="KW-0812">Transmembrane</keyword>
<accession>A0ABY8EHH3</accession>
<feature type="transmembrane region" description="Helical" evidence="8">
    <location>
        <begin position="266"/>
        <end position="288"/>
    </location>
</feature>
<evidence type="ECO:0000256" key="2">
    <source>
        <dbReference type="ARBA" id="ARBA00007998"/>
    </source>
</evidence>
<evidence type="ECO:0000256" key="3">
    <source>
        <dbReference type="ARBA" id="ARBA00022448"/>
    </source>
</evidence>
<keyword evidence="7 8" id="KW-0472">Membrane</keyword>
<keyword evidence="4" id="KW-0309">Germination</keyword>
<feature type="transmembrane region" description="Helical" evidence="8">
    <location>
        <begin position="77"/>
        <end position="98"/>
    </location>
</feature>
<organism evidence="9 10">
    <name type="scientific">Tepidibacter hydrothermalis</name>
    <dbReference type="NCBI Taxonomy" id="3036126"/>
    <lineage>
        <taxon>Bacteria</taxon>
        <taxon>Bacillati</taxon>
        <taxon>Bacillota</taxon>
        <taxon>Clostridia</taxon>
        <taxon>Peptostreptococcales</taxon>
        <taxon>Peptostreptococcaceae</taxon>
        <taxon>Tepidibacter</taxon>
    </lineage>
</organism>
<keyword evidence="3" id="KW-0813">Transport</keyword>
<dbReference type="Proteomes" id="UP001222800">
    <property type="component" value="Chromosome"/>
</dbReference>
<gene>
    <name evidence="9" type="ORF">P4S50_04300</name>
</gene>
<dbReference type="EMBL" id="CP120733">
    <property type="protein sequence ID" value="WFD11305.1"/>
    <property type="molecule type" value="Genomic_DNA"/>
</dbReference>
<evidence type="ECO:0000256" key="7">
    <source>
        <dbReference type="ARBA" id="ARBA00023136"/>
    </source>
</evidence>
<reference evidence="9 10" key="1">
    <citation type="submission" date="2023-03" db="EMBL/GenBank/DDBJ databases">
        <title>Complete genome sequence of Tepidibacter sp. SWIR-1, isolated from a deep-sea hydrothermal vent.</title>
        <authorList>
            <person name="Li X."/>
        </authorList>
    </citation>
    <scope>NUCLEOTIDE SEQUENCE [LARGE SCALE GENOMIC DNA]</scope>
    <source>
        <strain evidence="9 10">SWIR-1</strain>
    </source>
</reference>
<feature type="transmembrane region" description="Helical" evidence="8">
    <location>
        <begin position="180"/>
        <end position="201"/>
    </location>
</feature>
<evidence type="ECO:0000256" key="4">
    <source>
        <dbReference type="ARBA" id="ARBA00022544"/>
    </source>
</evidence>
<proteinExistence type="inferred from homology"/>
<evidence type="ECO:0000313" key="10">
    <source>
        <dbReference type="Proteomes" id="UP001222800"/>
    </source>
</evidence>
<feature type="transmembrane region" description="Helical" evidence="8">
    <location>
        <begin position="333"/>
        <end position="352"/>
    </location>
</feature>
<evidence type="ECO:0000256" key="1">
    <source>
        <dbReference type="ARBA" id="ARBA00004141"/>
    </source>
</evidence>
<evidence type="ECO:0000256" key="5">
    <source>
        <dbReference type="ARBA" id="ARBA00022692"/>
    </source>
</evidence>
<dbReference type="NCBIfam" id="TIGR00912">
    <property type="entry name" value="2A0309"/>
    <property type="match status" value="1"/>
</dbReference>
<dbReference type="RefSeq" id="WP_277733328.1">
    <property type="nucleotide sequence ID" value="NZ_CP120733.1"/>
</dbReference>
<feature type="transmembrane region" description="Helical" evidence="8">
    <location>
        <begin position="36"/>
        <end position="57"/>
    </location>
</feature>
<name>A0ABY8EHH3_9FIRM</name>
<feature type="transmembrane region" description="Helical" evidence="8">
    <location>
        <begin position="300"/>
        <end position="321"/>
    </location>
</feature>
<dbReference type="PANTHER" id="PTHR34975:SF2">
    <property type="entry name" value="SPORE GERMINATION PROTEIN A2"/>
    <property type="match status" value="1"/>
</dbReference>